<reference evidence="2" key="1">
    <citation type="submission" date="2018-12" db="EMBL/GenBank/DDBJ databases">
        <title>Tengunoibacter tsumagoiensis gen. nov., sp. nov., Dictyobacter kobayashii sp. nov., D. alpinus sp. nov., and D. joshuensis sp. nov. and description of Dictyobacteraceae fam. nov. within the order Ktedonobacterales isolated from Tengu-no-mugimeshi.</title>
        <authorList>
            <person name="Wang C.M."/>
            <person name="Zheng Y."/>
            <person name="Sakai Y."/>
            <person name="Toyoda A."/>
            <person name="Minakuchi Y."/>
            <person name="Abe K."/>
            <person name="Yokota A."/>
            <person name="Yabe S."/>
        </authorList>
    </citation>
    <scope>NUCLEOTIDE SEQUENCE [LARGE SCALE GENOMIC DNA]</scope>
    <source>
        <strain evidence="2">Uno11</strain>
    </source>
</reference>
<gene>
    <name evidence="1" type="ORF">KDK_00190</name>
</gene>
<dbReference type="Proteomes" id="UP000287188">
    <property type="component" value="Unassembled WGS sequence"/>
</dbReference>
<evidence type="ECO:0000313" key="2">
    <source>
        <dbReference type="Proteomes" id="UP000287188"/>
    </source>
</evidence>
<organism evidence="1 2">
    <name type="scientific">Dictyobacter kobayashii</name>
    <dbReference type="NCBI Taxonomy" id="2014872"/>
    <lineage>
        <taxon>Bacteria</taxon>
        <taxon>Bacillati</taxon>
        <taxon>Chloroflexota</taxon>
        <taxon>Ktedonobacteria</taxon>
        <taxon>Ktedonobacterales</taxon>
        <taxon>Dictyobacteraceae</taxon>
        <taxon>Dictyobacter</taxon>
    </lineage>
</organism>
<name>A0A402AAT0_9CHLR</name>
<keyword evidence="2" id="KW-1185">Reference proteome</keyword>
<protein>
    <submittedName>
        <fullName evidence="1">Uncharacterized protein</fullName>
    </submittedName>
</protein>
<proteinExistence type="predicted"/>
<accession>A0A402AAT0</accession>
<dbReference type="AlphaFoldDB" id="A0A402AAT0"/>
<sequence>MIWTNQLTCANTTANPAMLPMIQTESALVLPRATKIPSRRERVE</sequence>
<comment type="caution">
    <text evidence="1">The sequence shown here is derived from an EMBL/GenBank/DDBJ whole genome shotgun (WGS) entry which is preliminary data.</text>
</comment>
<evidence type="ECO:0000313" key="1">
    <source>
        <dbReference type="EMBL" id="GCE16219.1"/>
    </source>
</evidence>
<dbReference type="EMBL" id="BIFS01000001">
    <property type="protein sequence ID" value="GCE16219.1"/>
    <property type="molecule type" value="Genomic_DNA"/>
</dbReference>